<reference evidence="2" key="1">
    <citation type="submission" date="2022-01" db="EMBL/GenBank/DDBJ databases">
        <authorList>
            <person name="Braso-Vives M."/>
        </authorList>
    </citation>
    <scope>NUCLEOTIDE SEQUENCE</scope>
</reference>
<dbReference type="Pfam" id="PF02995">
    <property type="entry name" value="DUF229"/>
    <property type="match status" value="1"/>
</dbReference>
<feature type="region of interest" description="Disordered" evidence="1">
    <location>
        <begin position="119"/>
        <end position="140"/>
    </location>
</feature>
<dbReference type="PANTHER" id="PTHR10974:SF1">
    <property type="entry name" value="FI08016P-RELATED"/>
    <property type="match status" value="1"/>
</dbReference>
<dbReference type="EMBL" id="OV696687">
    <property type="protein sequence ID" value="CAH1253142.1"/>
    <property type="molecule type" value="Genomic_DNA"/>
</dbReference>
<dbReference type="Proteomes" id="UP000838412">
    <property type="component" value="Chromosome 2"/>
</dbReference>
<dbReference type="InterPro" id="IPR017850">
    <property type="entry name" value="Alkaline_phosphatase_core_sf"/>
</dbReference>
<dbReference type="AlphaFoldDB" id="A0A8J9ZGC3"/>
<evidence type="ECO:0000256" key="1">
    <source>
        <dbReference type="SAM" id="MobiDB-lite"/>
    </source>
</evidence>
<dbReference type="FunFam" id="3.40.720.10:FF:000017">
    <property type="entry name" value="Predicted protein"/>
    <property type="match status" value="1"/>
</dbReference>
<organism evidence="2 3">
    <name type="scientific">Branchiostoma lanceolatum</name>
    <name type="common">Common lancelet</name>
    <name type="synonym">Amphioxus lanceolatum</name>
    <dbReference type="NCBI Taxonomy" id="7740"/>
    <lineage>
        <taxon>Eukaryota</taxon>
        <taxon>Metazoa</taxon>
        <taxon>Chordata</taxon>
        <taxon>Cephalochordata</taxon>
        <taxon>Leptocardii</taxon>
        <taxon>Amphioxiformes</taxon>
        <taxon>Branchiostomatidae</taxon>
        <taxon>Branchiostoma</taxon>
    </lineage>
</organism>
<dbReference type="SUPFAM" id="SSF53649">
    <property type="entry name" value="Alkaline phosphatase-like"/>
    <property type="match status" value="1"/>
</dbReference>
<evidence type="ECO:0000313" key="3">
    <source>
        <dbReference type="Proteomes" id="UP000838412"/>
    </source>
</evidence>
<dbReference type="OrthoDB" id="413313at2759"/>
<feature type="compositionally biased region" description="Basic and acidic residues" evidence="1">
    <location>
        <begin position="123"/>
        <end position="140"/>
    </location>
</feature>
<dbReference type="PANTHER" id="PTHR10974">
    <property type="entry name" value="FI08016P-RELATED"/>
    <property type="match status" value="1"/>
</dbReference>
<dbReference type="GO" id="GO:0005615">
    <property type="term" value="C:extracellular space"/>
    <property type="evidence" value="ECO:0007669"/>
    <property type="project" value="TreeGrafter"/>
</dbReference>
<accession>A0A8J9ZGC3</accession>
<proteinExistence type="predicted"/>
<evidence type="ECO:0000313" key="2">
    <source>
        <dbReference type="EMBL" id="CAH1253142.1"/>
    </source>
</evidence>
<dbReference type="Gene3D" id="3.40.720.10">
    <property type="entry name" value="Alkaline Phosphatase, subunit A"/>
    <property type="match status" value="1"/>
</dbReference>
<dbReference type="CDD" id="cd16021">
    <property type="entry name" value="ALP_like"/>
    <property type="match status" value="1"/>
</dbReference>
<dbReference type="InterPro" id="IPR004245">
    <property type="entry name" value="DUF229"/>
</dbReference>
<gene>
    <name evidence="2" type="primary">Hypp1097</name>
    <name evidence="2" type="ORF">BLAG_LOCUS13017</name>
</gene>
<keyword evidence="3" id="KW-1185">Reference proteome</keyword>
<name>A0A8J9ZGC3_BRALA</name>
<protein>
    <submittedName>
        <fullName evidence="2">Hypp1097 protein</fullName>
    </submittedName>
</protein>
<sequence>MRIFRRTRRTVFLVLTGGLLSFIYILVGRNVRDIKDENADHLNMIHVAAGMSKAVRLAVQTPARASQNFNVDPLNEAGSTEAKVSNKDTDKELANVPEYGEKLYKVHLEHVSKKSPSNWLTARKHDDSSQVREVKRSDEVHHYSQEQPLCKYPDLKMESPDFDHLFKNITTLYCGNASIDYLTYLDRNSRTDIAPWDIVKLNSSAILSTQKLLYCTYSAIRRKGDYHIHITTRHKKTYESNNETMQFPFKDEFAQVTCFLAEDVFNKTKQAWVKSIRQHNNMFVQVRRNDSLVKDKKVNIEREGQMKTALGHGMNVLMVGVDSTSRMNFMRKLPKTFKYFTETLEGHVLKGYHVIGDGTTAQFIGMISGYHEDELPNTKTGTANATTCDVFPLVWSKFRRMGYTTMYAEDEAWAGTFQYRTQGFQKQPTDYYMRPFWVAQDHLRKSKKSFCFGATPKHHYTLNYTRDFVEAYKDIPKFAIVFHTELSHDHLNMVQVADEDILTLVRSWKDTGYLNNTILVLFADHGSRYGNLRNTQQGRLEERLPFFGIAVPPWMKERHPEIIRNLQKNEERLTTAFDFHKMLQHVMDYPGDPSGFQGNGISLFQEIPLNRTCEDASIADHWCTCMTTLTVNNNMKLVREAAGFAVSYMNNLTAMHQSLCAELFLKNITHAEVLRPNNKLLLFHDSDLIFRNALFGKILRLSFMDLRITLETGPNGGAYEVSVRKWLPDKKTEITADISRINAYGDHPRCIQDQFPHLRKYCFCREFLKTVSPGPEWIVK</sequence>